<comment type="caution">
    <text evidence="1">The sequence shown here is derived from an EMBL/GenBank/DDBJ whole genome shotgun (WGS) entry which is preliminary data.</text>
</comment>
<accession>A0A2A2K0J2</accession>
<evidence type="ECO:0000313" key="1">
    <source>
        <dbReference type="EMBL" id="PAV67309.1"/>
    </source>
</evidence>
<organism evidence="1 2">
    <name type="scientific">Diploscapter pachys</name>
    <dbReference type="NCBI Taxonomy" id="2018661"/>
    <lineage>
        <taxon>Eukaryota</taxon>
        <taxon>Metazoa</taxon>
        <taxon>Ecdysozoa</taxon>
        <taxon>Nematoda</taxon>
        <taxon>Chromadorea</taxon>
        <taxon>Rhabditida</taxon>
        <taxon>Rhabditina</taxon>
        <taxon>Rhabditomorpha</taxon>
        <taxon>Rhabditoidea</taxon>
        <taxon>Rhabditidae</taxon>
        <taxon>Diploscapter</taxon>
    </lineage>
</organism>
<dbReference type="EMBL" id="LIAE01009955">
    <property type="protein sequence ID" value="PAV67309.1"/>
    <property type="molecule type" value="Genomic_DNA"/>
</dbReference>
<protein>
    <submittedName>
        <fullName evidence="1">Uncharacterized protein</fullName>
    </submittedName>
</protein>
<name>A0A2A2K0J2_9BILA</name>
<sequence>MAWKGKGRKAKKRKGIDWSSEEVEELDGCAGSTLLRLQMKTEDVLDSTCLLCFFCRLSAFCGRENGELQLCRGAKEQSKTHEKRE</sequence>
<keyword evidence="2" id="KW-1185">Reference proteome</keyword>
<proteinExistence type="predicted"/>
<dbReference type="Proteomes" id="UP000218231">
    <property type="component" value="Unassembled WGS sequence"/>
</dbReference>
<gene>
    <name evidence="1" type="ORF">WR25_15191</name>
</gene>
<evidence type="ECO:0000313" key="2">
    <source>
        <dbReference type="Proteomes" id="UP000218231"/>
    </source>
</evidence>
<reference evidence="1 2" key="1">
    <citation type="journal article" date="2017" name="Curr. Biol.">
        <title>Genome architecture and evolution of a unichromosomal asexual nematode.</title>
        <authorList>
            <person name="Fradin H."/>
            <person name="Zegar C."/>
            <person name="Gutwein M."/>
            <person name="Lucas J."/>
            <person name="Kovtun M."/>
            <person name="Corcoran D."/>
            <person name="Baugh L.R."/>
            <person name="Kiontke K."/>
            <person name="Gunsalus K."/>
            <person name="Fitch D.H."/>
            <person name="Piano F."/>
        </authorList>
    </citation>
    <scope>NUCLEOTIDE SEQUENCE [LARGE SCALE GENOMIC DNA]</scope>
    <source>
        <strain evidence="1">PF1309</strain>
    </source>
</reference>
<dbReference type="AlphaFoldDB" id="A0A2A2K0J2"/>